<keyword evidence="2" id="KW-1185">Reference proteome</keyword>
<comment type="caution">
    <text evidence="1">The sequence shown here is derived from an EMBL/GenBank/DDBJ whole genome shotgun (WGS) entry which is preliminary data.</text>
</comment>
<organism evidence="1 2">
    <name type="scientific">Tripterygium wilfordii</name>
    <name type="common">Thunder God vine</name>
    <dbReference type="NCBI Taxonomy" id="458696"/>
    <lineage>
        <taxon>Eukaryota</taxon>
        <taxon>Viridiplantae</taxon>
        <taxon>Streptophyta</taxon>
        <taxon>Embryophyta</taxon>
        <taxon>Tracheophyta</taxon>
        <taxon>Spermatophyta</taxon>
        <taxon>Magnoliopsida</taxon>
        <taxon>eudicotyledons</taxon>
        <taxon>Gunneridae</taxon>
        <taxon>Pentapetalae</taxon>
        <taxon>rosids</taxon>
        <taxon>fabids</taxon>
        <taxon>Celastrales</taxon>
        <taxon>Celastraceae</taxon>
        <taxon>Tripterygium</taxon>
    </lineage>
</organism>
<reference evidence="1 2" key="1">
    <citation type="journal article" date="2020" name="Nat. Commun.">
        <title>Genome of Tripterygium wilfordii and identification of cytochrome P450 involved in triptolide biosynthesis.</title>
        <authorList>
            <person name="Tu L."/>
            <person name="Su P."/>
            <person name="Zhang Z."/>
            <person name="Gao L."/>
            <person name="Wang J."/>
            <person name="Hu T."/>
            <person name="Zhou J."/>
            <person name="Zhang Y."/>
            <person name="Zhao Y."/>
            <person name="Liu Y."/>
            <person name="Song Y."/>
            <person name="Tong Y."/>
            <person name="Lu Y."/>
            <person name="Yang J."/>
            <person name="Xu C."/>
            <person name="Jia M."/>
            <person name="Peters R.J."/>
            <person name="Huang L."/>
            <person name="Gao W."/>
        </authorList>
    </citation>
    <scope>NUCLEOTIDE SEQUENCE [LARGE SCALE GENOMIC DNA]</scope>
    <source>
        <strain evidence="2">cv. XIE 37</strain>
        <tissue evidence="1">Leaf</tissue>
    </source>
</reference>
<sequence>MPLSVYNCQIRHTSSKAQMIEVELDSSSSPVSSSSSSYSDGRGLDFSLAVQKMEDLIQVLLVQKSTPNWLPFIPGSSFWVPPHSPTIAPDLIIKLVDQLTEDEIRAVTTLRGWPSSSYFIPEVEAEVLEEANTDLEMQLNTSQSKDTEG</sequence>
<evidence type="ECO:0000313" key="2">
    <source>
        <dbReference type="Proteomes" id="UP000593562"/>
    </source>
</evidence>
<dbReference type="Proteomes" id="UP000593562">
    <property type="component" value="Unassembled WGS sequence"/>
</dbReference>
<dbReference type="PANTHER" id="PTHR33972:SF2">
    <property type="entry name" value="OS04G0606700 PROTEIN"/>
    <property type="match status" value="1"/>
</dbReference>
<dbReference type="InParanoid" id="A0A7J7D985"/>
<evidence type="ECO:0000313" key="1">
    <source>
        <dbReference type="EMBL" id="KAF5742903.1"/>
    </source>
</evidence>
<name>A0A7J7D985_TRIWF</name>
<proteinExistence type="predicted"/>
<dbReference type="PANTHER" id="PTHR33972">
    <property type="entry name" value="EXPRESSED PROTEIN"/>
    <property type="match status" value="1"/>
</dbReference>
<dbReference type="AlphaFoldDB" id="A0A7J7D985"/>
<accession>A0A7J7D985</accession>
<dbReference type="EMBL" id="JAAARO010000009">
    <property type="protein sequence ID" value="KAF5742903.1"/>
    <property type="molecule type" value="Genomic_DNA"/>
</dbReference>
<protein>
    <submittedName>
        <fullName evidence="1">Uncharacterized protein</fullName>
    </submittedName>
</protein>
<gene>
    <name evidence="1" type="ORF">HS088_TW09G00965</name>
</gene>